<reference evidence="2" key="2">
    <citation type="submission" date="2020-09" db="EMBL/GenBank/DDBJ databases">
        <authorList>
            <person name="Sun Q."/>
            <person name="Zhou Y."/>
        </authorList>
    </citation>
    <scope>NUCLEOTIDE SEQUENCE</scope>
    <source>
        <strain evidence="2">CGMCC 4.5737</strain>
    </source>
</reference>
<dbReference type="GO" id="GO:0016020">
    <property type="term" value="C:membrane"/>
    <property type="evidence" value="ECO:0007669"/>
    <property type="project" value="GOC"/>
</dbReference>
<dbReference type="InterPro" id="IPR051158">
    <property type="entry name" value="Metallophosphoesterase_sf"/>
</dbReference>
<dbReference type="RefSeq" id="WP_189059966.1">
    <property type="nucleotide sequence ID" value="NZ_BMMK01000019.1"/>
</dbReference>
<evidence type="ECO:0000313" key="2">
    <source>
        <dbReference type="EMBL" id="GGM65735.1"/>
    </source>
</evidence>
<dbReference type="AlphaFoldDB" id="A0A8J3CH19"/>
<dbReference type="PANTHER" id="PTHR31302">
    <property type="entry name" value="TRANSMEMBRANE PROTEIN WITH METALLOPHOSPHOESTERASE DOMAIN-RELATED"/>
    <property type="match status" value="1"/>
</dbReference>
<dbReference type="Pfam" id="PF00149">
    <property type="entry name" value="Metallophos"/>
    <property type="match status" value="1"/>
</dbReference>
<dbReference type="GO" id="GO:0008758">
    <property type="term" value="F:UDP-2,3-diacylglucosamine hydrolase activity"/>
    <property type="evidence" value="ECO:0007669"/>
    <property type="project" value="TreeGrafter"/>
</dbReference>
<dbReference type="InterPro" id="IPR029052">
    <property type="entry name" value="Metallo-depent_PP-like"/>
</dbReference>
<dbReference type="InterPro" id="IPR004843">
    <property type="entry name" value="Calcineurin-like_PHP"/>
</dbReference>
<organism evidence="2 3">
    <name type="scientific">Longimycelium tulufanense</name>
    <dbReference type="NCBI Taxonomy" id="907463"/>
    <lineage>
        <taxon>Bacteria</taxon>
        <taxon>Bacillati</taxon>
        <taxon>Actinomycetota</taxon>
        <taxon>Actinomycetes</taxon>
        <taxon>Pseudonocardiales</taxon>
        <taxon>Pseudonocardiaceae</taxon>
        <taxon>Longimycelium</taxon>
    </lineage>
</organism>
<proteinExistence type="predicted"/>
<dbReference type="PANTHER" id="PTHR31302:SF20">
    <property type="entry name" value="CONSERVED PROTEIN"/>
    <property type="match status" value="1"/>
</dbReference>
<sequence>MALGAGTVAYAAGYERRRWTLRTATLPVLAPEARPMRVLHISDLHMTPGQESKQRWVAGLAELAPDLVVNTGDNLAHPRAVPAVLRALGPLLDVPGVFVWGSNDYYAPRFKNPARYLLPAAKTRRVHGTELPWQDLRAAMTERGWLDLTHVRRRLTVAGQTVIAAGVDDPHLRRDRYDQIAGQPDPTAALRLGVTHSPEPRVLDAFASDGYDLVMAGHTHGGQLRLPGYGAIVTNCDLDRSRARGASRWGARTWLHVSAGLGTSPFAPVRFACPPEASLLTLVPRKGNAGQDGVTESTGARFGASADAL</sequence>
<dbReference type="SUPFAM" id="SSF56300">
    <property type="entry name" value="Metallo-dependent phosphatases"/>
    <property type="match status" value="1"/>
</dbReference>
<protein>
    <submittedName>
        <fullName evidence="2">Metallophosphoesterase</fullName>
    </submittedName>
</protein>
<reference evidence="2" key="1">
    <citation type="journal article" date="2014" name="Int. J. Syst. Evol. Microbiol.">
        <title>Complete genome sequence of Corynebacterium casei LMG S-19264T (=DSM 44701T), isolated from a smear-ripened cheese.</title>
        <authorList>
            <consortium name="US DOE Joint Genome Institute (JGI-PGF)"/>
            <person name="Walter F."/>
            <person name="Albersmeier A."/>
            <person name="Kalinowski J."/>
            <person name="Ruckert C."/>
        </authorList>
    </citation>
    <scope>NUCLEOTIDE SEQUENCE</scope>
    <source>
        <strain evidence="2">CGMCC 4.5737</strain>
    </source>
</reference>
<gene>
    <name evidence="2" type="ORF">GCM10012275_40410</name>
</gene>
<name>A0A8J3CH19_9PSEU</name>
<dbReference type="EMBL" id="BMMK01000019">
    <property type="protein sequence ID" value="GGM65735.1"/>
    <property type="molecule type" value="Genomic_DNA"/>
</dbReference>
<dbReference type="Gene3D" id="3.60.21.10">
    <property type="match status" value="1"/>
</dbReference>
<dbReference type="Proteomes" id="UP000637578">
    <property type="component" value="Unassembled WGS sequence"/>
</dbReference>
<feature type="domain" description="Calcineurin-like phosphoesterase" evidence="1">
    <location>
        <begin position="36"/>
        <end position="221"/>
    </location>
</feature>
<evidence type="ECO:0000259" key="1">
    <source>
        <dbReference type="Pfam" id="PF00149"/>
    </source>
</evidence>
<accession>A0A8J3CH19</accession>
<dbReference type="GO" id="GO:0009245">
    <property type="term" value="P:lipid A biosynthetic process"/>
    <property type="evidence" value="ECO:0007669"/>
    <property type="project" value="TreeGrafter"/>
</dbReference>
<keyword evidence="3" id="KW-1185">Reference proteome</keyword>
<comment type="caution">
    <text evidence="2">The sequence shown here is derived from an EMBL/GenBank/DDBJ whole genome shotgun (WGS) entry which is preliminary data.</text>
</comment>
<evidence type="ECO:0000313" key="3">
    <source>
        <dbReference type="Proteomes" id="UP000637578"/>
    </source>
</evidence>